<evidence type="ECO:0000313" key="1">
    <source>
        <dbReference type="EMBL" id="KAL3397439.1"/>
    </source>
</evidence>
<gene>
    <name evidence="1" type="ORF">TKK_008780</name>
</gene>
<organism evidence="1 2">
    <name type="scientific">Trichogramma kaykai</name>
    <dbReference type="NCBI Taxonomy" id="54128"/>
    <lineage>
        <taxon>Eukaryota</taxon>
        <taxon>Metazoa</taxon>
        <taxon>Ecdysozoa</taxon>
        <taxon>Arthropoda</taxon>
        <taxon>Hexapoda</taxon>
        <taxon>Insecta</taxon>
        <taxon>Pterygota</taxon>
        <taxon>Neoptera</taxon>
        <taxon>Endopterygota</taxon>
        <taxon>Hymenoptera</taxon>
        <taxon>Apocrita</taxon>
        <taxon>Proctotrupomorpha</taxon>
        <taxon>Chalcidoidea</taxon>
        <taxon>Trichogrammatidae</taxon>
        <taxon>Trichogramma</taxon>
    </lineage>
</organism>
<comment type="caution">
    <text evidence="1">The sequence shown here is derived from an EMBL/GenBank/DDBJ whole genome shotgun (WGS) entry which is preliminary data.</text>
</comment>
<name>A0ABD2WXV1_9HYME</name>
<evidence type="ECO:0000313" key="2">
    <source>
        <dbReference type="Proteomes" id="UP001627154"/>
    </source>
</evidence>
<dbReference type="Proteomes" id="UP001627154">
    <property type="component" value="Unassembled WGS sequence"/>
</dbReference>
<sequence length="177" mass="20864">MLSRATAAAATRLARRRKSFAKWERATREEEKEEEVNNAVEAYVFGAVQDRLMNLSEEERQQSYEQLSKRVEALDSRVKVSFDAFYKDLKKSGAAAEFEPKVLAAIREYYDDMISEKELQVMYLVSYWQERIDYYESPIEKEAMRTQAREDLRLELFTVEAYLEAFEKILRGTIKLN</sequence>
<proteinExistence type="predicted"/>
<accession>A0ABD2WXV1</accession>
<protein>
    <submittedName>
        <fullName evidence="1">Uncharacterized protein</fullName>
    </submittedName>
</protein>
<dbReference type="EMBL" id="JBJJXI010000064">
    <property type="protein sequence ID" value="KAL3397439.1"/>
    <property type="molecule type" value="Genomic_DNA"/>
</dbReference>
<keyword evidence="2" id="KW-1185">Reference proteome</keyword>
<reference evidence="1 2" key="1">
    <citation type="journal article" date="2024" name="bioRxiv">
        <title>A reference genome for Trichogramma kaykai: A tiny desert-dwelling parasitoid wasp with competing sex-ratio distorters.</title>
        <authorList>
            <person name="Culotta J."/>
            <person name="Lindsey A.R."/>
        </authorList>
    </citation>
    <scope>NUCLEOTIDE SEQUENCE [LARGE SCALE GENOMIC DNA]</scope>
    <source>
        <strain evidence="1 2">KSX58</strain>
    </source>
</reference>
<dbReference type="AlphaFoldDB" id="A0ABD2WXV1"/>